<dbReference type="Proteomes" id="UP000016666">
    <property type="component" value="Unassembled WGS sequence"/>
</dbReference>
<dbReference type="GO" id="GO:0030133">
    <property type="term" value="C:transport vesicle"/>
    <property type="evidence" value="ECO:0007669"/>
    <property type="project" value="InterPro"/>
</dbReference>
<reference evidence="3" key="1">
    <citation type="submission" date="2017-10" db="EMBL/GenBank/DDBJ databases">
        <title>A new Pekin duck reference genome.</title>
        <authorList>
            <person name="Hou Z.-C."/>
            <person name="Zhou Z.-K."/>
            <person name="Zhu F."/>
            <person name="Hou S.-S."/>
        </authorList>
    </citation>
    <scope>NUCLEOTIDE SEQUENCE [LARGE SCALE GENOMIC DNA]</scope>
</reference>
<name>A0A493TG43_ANAPP</name>
<protein>
    <submittedName>
        <fullName evidence="2">Neurensin 2</fullName>
    </submittedName>
</protein>
<dbReference type="STRING" id="8840.ENSAPLP00000024650"/>
<dbReference type="GO" id="GO:0043005">
    <property type="term" value="C:neuron projection"/>
    <property type="evidence" value="ECO:0007669"/>
    <property type="project" value="TreeGrafter"/>
</dbReference>
<dbReference type="Pfam" id="PF14927">
    <property type="entry name" value="Neurensin"/>
    <property type="match status" value="1"/>
</dbReference>
<organism evidence="2 3">
    <name type="scientific">Anas platyrhynchos platyrhynchos</name>
    <name type="common">Northern mallard</name>
    <dbReference type="NCBI Taxonomy" id="8840"/>
    <lineage>
        <taxon>Eukaryota</taxon>
        <taxon>Metazoa</taxon>
        <taxon>Chordata</taxon>
        <taxon>Craniata</taxon>
        <taxon>Vertebrata</taxon>
        <taxon>Euteleostomi</taxon>
        <taxon>Archelosauria</taxon>
        <taxon>Archosauria</taxon>
        <taxon>Dinosauria</taxon>
        <taxon>Saurischia</taxon>
        <taxon>Theropoda</taxon>
        <taxon>Coelurosauria</taxon>
        <taxon>Aves</taxon>
        <taxon>Neognathae</taxon>
        <taxon>Galloanserae</taxon>
        <taxon>Anseriformes</taxon>
        <taxon>Anatidae</taxon>
        <taxon>Anatinae</taxon>
        <taxon>Anas</taxon>
    </lineage>
</organism>
<evidence type="ECO:0000313" key="3">
    <source>
        <dbReference type="Proteomes" id="UP000016666"/>
    </source>
</evidence>
<dbReference type="GO" id="GO:0005886">
    <property type="term" value="C:plasma membrane"/>
    <property type="evidence" value="ECO:0007669"/>
    <property type="project" value="Ensembl"/>
</dbReference>
<gene>
    <name evidence="2" type="primary">NRSN2</name>
</gene>
<reference evidence="2" key="2">
    <citation type="submission" date="2025-08" db="UniProtKB">
        <authorList>
            <consortium name="Ensembl"/>
        </authorList>
    </citation>
    <scope>IDENTIFICATION</scope>
</reference>
<evidence type="ECO:0000256" key="1">
    <source>
        <dbReference type="SAM" id="MobiDB-lite"/>
    </source>
</evidence>
<dbReference type="PANTHER" id="PTHR14796">
    <property type="entry name" value="NEURENSIN 1-RELATED"/>
    <property type="match status" value="1"/>
</dbReference>
<dbReference type="GO" id="GO:0043025">
    <property type="term" value="C:neuronal cell body"/>
    <property type="evidence" value="ECO:0007669"/>
    <property type="project" value="TreeGrafter"/>
</dbReference>
<dbReference type="AlphaFoldDB" id="A0A493TG43"/>
<evidence type="ECO:0000313" key="2">
    <source>
        <dbReference type="Ensembl" id="ENSAPLP00000024650.1"/>
    </source>
</evidence>
<feature type="compositionally biased region" description="Low complexity" evidence="1">
    <location>
        <begin position="125"/>
        <end position="149"/>
    </location>
</feature>
<sequence>MPACSCGGGPGVAQGQWYGVRSYLHLFYKDFTRASPDGVGAEPSPARPPSTRPSVIWKVSLSTGILLLLVGAAALGTGWLVPPRLEGIGEEDFVVLDPRAARYNRVLGAGPGAVRGGRGAERRGAPLLRAEPCRGGPAEPPGRGAAALPHPAPQQPPHRAVWCLLHPQRPAREGRTP</sequence>
<dbReference type="PANTHER" id="PTHR14796:SF5">
    <property type="entry name" value="NEURENSIN-2"/>
    <property type="match status" value="1"/>
</dbReference>
<reference evidence="2" key="3">
    <citation type="submission" date="2025-09" db="UniProtKB">
        <authorList>
            <consortium name="Ensembl"/>
        </authorList>
    </citation>
    <scope>IDENTIFICATION</scope>
</reference>
<dbReference type="InterPro" id="IPR024883">
    <property type="entry name" value="Neurensin"/>
</dbReference>
<keyword evidence="3" id="KW-1185">Reference proteome</keyword>
<accession>A0A493TG43</accession>
<proteinExistence type="predicted"/>
<dbReference type="GeneTree" id="ENSGT00530000063877"/>
<feature type="region of interest" description="Disordered" evidence="1">
    <location>
        <begin position="112"/>
        <end position="160"/>
    </location>
</feature>
<dbReference type="GO" id="GO:0007399">
    <property type="term" value="P:nervous system development"/>
    <property type="evidence" value="ECO:0007669"/>
    <property type="project" value="TreeGrafter"/>
</dbReference>
<dbReference type="Ensembl" id="ENSAPLT00000017719.1">
    <property type="protein sequence ID" value="ENSAPLP00000024650.1"/>
    <property type="gene ID" value="ENSAPLG00000024251.1"/>
</dbReference>